<dbReference type="EMBL" id="JBBMFF010000217">
    <property type="protein sequence ID" value="MEQ2511167.1"/>
    <property type="molecule type" value="Genomic_DNA"/>
</dbReference>
<comment type="caution">
    <text evidence="1">The sequence shown here is derived from an EMBL/GenBank/DDBJ whole genome shotgun (WGS) entry which is preliminary data.</text>
</comment>
<keyword evidence="2" id="KW-1185">Reference proteome</keyword>
<sequence>MDDIMNAELTDILKANNIEIPVSGGGGLQSIGPGMYLFTMPDGRQITFNDAGEITNIQ</sequence>
<proteinExistence type="predicted"/>
<evidence type="ECO:0000313" key="1">
    <source>
        <dbReference type="EMBL" id="MEQ2511167.1"/>
    </source>
</evidence>
<dbReference type="RefSeq" id="WP_349135880.1">
    <property type="nucleotide sequence ID" value="NZ_JBBMFF010000217.1"/>
</dbReference>
<evidence type="ECO:0000313" key="2">
    <source>
        <dbReference type="Proteomes" id="UP001491552"/>
    </source>
</evidence>
<protein>
    <submittedName>
        <fullName evidence="1">Uncharacterized protein</fullName>
    </submittedName>
</protein>
<gene>
    <name evidence="1" type="ORF">WMO66_07900</name>
</gene>
<reference evidence="1 2" key="1">
    <citation type="submission" date="2024-03" db="EMBL/GenBank/DDBJ databases">
        <title>Human intestinal bacterial collection.</title>
        <authorList>
            <person name="Pauvert C."/>
            <person name="Hitch T.C.A."/>
            <person name="Clavel T."/>
        </authorList>
    </citation>
    <scope>NUCLEOTIDE SEQUENCE [LARGE SCALE GENOMIC DNA]</scope>
    <source>
        <strain evidence="1 2">CLA-AA-H192</strain>
    </source>
</reference>
<name>A0ABV1G6X1_9FIRM</name>
<dbReference type="Proteomes" id="UP001491552">
    <property type="component" value="Unassembled WGS sequence"/>
</dbReference>
<organism evidence="1 2">
    <name type="scientific">Faecousia intestinalis</name>
    <dbReference type="NCBI Taxonomy" id="3133167"/>
    <lineage>
        <taxon>Bacteria</taxon>
        <taxon>Bacillati</taxon>
        <taxon>Bacillota</taxon>
        <taxon>Clostridia</taxon>
        <taxon>Eubacteriales</taxon>
        <taxon>Oscillospiraceae</taxon>
        <taxon>Faecousia</taxon>
    </lineage>
</organism>
<accession>A0ABV1G6X1</accession>